<dbReference type="PRINTS" id="PR00626">
    <property type="entry name" value="CALRETICULIN"/>
</dbReference>
<evidence type="ECO:0000256" key="7">
    <source>
        <dbReference type="ARBA" id="ARBA00022824"/>
    </source>
</evidence>
<dbReference type="PANTHER" id="PTHR11073">
    <property type="entry name" value="CALRETICULIN AND CALNEXIN"/>
    <property type="match status" value="1"/>
</dbReference>
<dbReference type="Proteomes" id="UP001195483">
    <property type="component" value="Unassembled WGS sequence"/>
</dbReference>
<evidence type="ECO:0000313" key="17">
    <source>
        <dbReference type="EMBL" id="KAK3576397.1"/>
    </source>
</evidence>
<protein>
    <recommendedName>
        <fullName evidence="19">Calnexin</fullName>
    </recommendedName>
</protein>
<dbReference type="Gene3D" id="2.60.120.200">
    <property type="match status" value="1"/>
</dbReference>
<evidence type="ECO:0000256" key="3">
    <source>
        <dbReference type="ARBA" id="ARBA00022553"/>
    </source>
</evidence>
<comment type="caution">
    <text evidence="17">The sequence shown here is derived from an EMBL/GenBank/DDBJ whole genome shotgun (WGS) entry which is preliminary data.</text>
</comment>
<feature type="compositionally biased region" description="Basic residues" evidence="16">
    <location>
        <begin position="608"/>
        <end position="618"/>
    </location>
</feature>
<evidence type="ECO:0000256" key="10">
    <source>
        <dbReference type="ARBA" id="ARBA00022990"/>
    </source>
</evidence>
<evidence type="ECO:0000256" key="8">
    <source>
        <dbReference type="ARBA" id="ARBA00022837"/>
    </source>
</evidence>
<dbReference type="InterPro" id="IPR013320">
    <property type="entry name" value="ConA-like_dom_sf"/>
</dbReference>
<keyword evidence="5 15" id="KW-0732">Signal</keyword>
<feature type="region of interest" description="Disordered" evidence="16">
    <location>
        <begin position="255"/>
        <end position="328"/>
    </location>
</feature>
<feature type="compositionally biased region" description="Basic and acidic residues" evidence="16">
    <location>
        <begin position="271"/>
        <end position="294"/>
    </location>
</feature>
<keyword evidence="18" id="KW-1185">Reference proteome</keyword>
<feature type="compositionally biased region" description="Acidic residues" evidence="16">
    <location>
        <begin position="564"/>
        <end position="595"/>
    </location>
</feature>
<keyword evidence="6" id="KW-0677">Repeat</keyword>
<evidence type="ECO:0000256" key="2">
    <source>
        <dbReference type="ARBA" id="ARBA00010983"/>
    </source>
</evidence>
<feature type="signal peptide" evidence="15">
    <location>
        <begin position="1"/>
        <end position="24"/>
    </location>
</feature>
<feature type="transmembrane region" description="Helical" evidence="15">
    <location>
        <begin position="476"/>
        <end position="497"/>
    </location>
</feature>
<keyword evidence="3" id="KW-0597">Phosphoprotein</keyword>
<sequence>MKFRFHFLMIMVITLLFGSVNVAADDDDDDSAIEDIPDEKEITQVEKPKYVGPKVQGNSYFAEPFDKKEDFSKRWILSEAMKDGADENIAKYDGKWSVEETTDSPIQGDLGLVLKSKAKHHAVSAKLVKPFDFSGKPLIVQYDVRFQNGMDCGGAYIKLLSKKDGIHLEGFHDKTPYTIMFGPDKCGNDHKLHFIFRHKNPKTGEYEEKHAKKPSKSIDNYFSDKKTHLYTLIVNPDNTFEILIDQQVINQGSLLEDVSPPVNPPAEIDDPNDKKPSDWDEKEKIPDKDAKKPDDWDESEPEEIEDKSATKPEGWLDDETSLIPDPDAEKPVDWDDDMDGEWEAPLIDNPKCKSGPGCGEWKLPKIRNPKFKGKWIAPMIDNPNYKGVWKPRKIPNPDFFEDLEPYKMTPIDAIGLELWSMSDGIIFDNFIVTDDRHVVNSWTSQTWEIKSDQEKASASGKGIWQTLMKAAEERPWLWAIYVVVLLLPILLLSICLCPRSGPIKEEDLRARHKKTDEDTPEDKVLDEKEEEDDLREEHVAKVEPKVGPGGDNSSKTKKSKAALEAEEIMEEGTTDEEDEEEKLEEVPVQEEEEVEESPKASPESSPKKSPRRRKLRKD</sequence>
<name>A0AAE0RMX4_9BIVA</name>
<reference evidence="17" key="1">
    <citation type="journal article" date="2021" name="Genome Biol. Evol.">
        <title>A High-Quality Reference Genome for a Parasitic Bivalve with Doubly Uniparental Inheritance (Bivalvia: Unionida).</title>
        <authorList>
            <person name="Smith C.H."/>
        </authorList>
    </citation>
    <scope>NUCLEOTIDE SEQUENCE</scope>
    <source>
        <strain evidence="17">CHS0354</strain>
    </source>
</reference>
<reference evidence="17" key="2">
    <citation type="journal article" date="2021" name="Genome Biol. Evol.">
        <title>Developing a high-quality reference genome for a parasitic bivalve with doubly uniparental inheritance (Bivalvia: Unionida).</title>
        <authorList>
            <person name="Smith C.H."/>
        </authorList>
    </citation>
    <scope>NUCLEOTIDE SEQUENCE</scope>
    <source>
        <strain evidence="17">CHS0354</strain>
        <tissue evidence="17">Mantle</tissue>
    </source>
</reference>
<dbReference type="FunFam" id="2.10.250.10:FF:000001">
    <property type="entry name" value="Calnexin homolog"/>
    <property type="match status" value="1"/>
</dbReference>
<dbReference type="Pfam" id="PF00262">
    <property type="entry name" value="Calreticulin"/>
    <property type="match status" value="1"/>
</dbReference>
<evidence type="ECO:0000256" key="1">
    <source>
        <dbReference type="ARBA" id="ARBA00004115"/>
    </source>
</evidence>
<keyword evidence="7 15" id="KW-0256">Endoplasmic reticulum</keyword>
<keyword evidence="11 15" id="KW-0472">Membrane</keyword>
<dbReference type="InterPro" id="IPR009033">
    <property type="entry name" value="Calreticulin/calnexin_P_dom_sf"/>
</dbReference>
<dbReference type="PROSITE" id="PS00803">
    <property type="entry name" value="CALRETICULIN_1"/>
    <property type="match status" value="1"/>
</dbReference>
<dbReference type="GO" id="GO:0036503">
    <property type="term" value="P:ERAD pathway"/>
    <property type="evidence" value="ECO:0007669"/>
    <property type="project" value="TreeGrafter"/>
</dbReference>
<evidence type="ECO:0000256" key="16">
    <source>
        <dbReference type="SAM" id="MobiDB-lite"/>
    </source>
</evidence>
<evidence type="ECO:0000256" key="11">
    <source>
        <dbReference type="ARBA" id="ARBA00023136"/>
    </source>
</evidence>
<proteinExistence type="inferred from homology"/>
<gene>
    <name evidence="17" type="ORF">CHS0354_026730</name>
</gene>
<evidence type="ECO:0000256" key="4">
    <source>
        <dbReference type="ARBA" id="ARBA00022692"/>
    </source>
</evidence>
<dbReference type="GO" id="GO:0005509">
    <property type="term" value="F:calcium ion binding"/>
    <property type="evidence" value="ECO:0007669"/>
    <property type="project" value="InterPro"/>
</dbReference>
<evidence type="ECO:0000256" key="6">
    <source>
        <dbReference type="ARBA" id="ARBA00022737"/>
    </source>
</evidence>
<feature type="disulfide bond" evidence="14">
    <location>
        <begin position="152"/>
        <end position="186"/>
    </location>
</feature>
<keyword evidence="9 15" id="KW-1133">Transmembrane helix</keyword>
<feature type="compositionally biased region" description="Acidic residues" evidence="16">
    <location>
        <begin position="295"/>
        <end position="305"/>
    </location>
</feature>
<dbReference type="InterPro" id="IPR001580">
    <property type="entry name" value="Calret/calnex"/>
</dbReference>
<reference evidence="17" key="3">
    <citation type="submission" date="2023-05" db="EMBL/GenBank/DDBJ databases">
        <authorList>
            <person name="Smith C.H."/>
        </authorList>
    </citation>
    <scope>NUCLEOTIDE SEQUENCE</scope>
    <source>
        <strain evidence="17">CHS0354</strain>
        <tissue evidence="17">Mantle</tissue>
    </source>
</reference>
<dbReference type="Gene3D" id="2.10.250.10">
    <property type="entry name" value="Calreticulin/calnexin, P domain"/>
    <property type="match status" value="1"/>
</dbReference>
<evidence type="ECO:0000256" key="14">
    <source>
        <dbReference type="PIRSR" id="PIRSR601580-3"/>
    </source>
</evidence>
<keyword evidence="12 14" id="KW-1015">Disulfide bond</keyword>
<feature type="compositionally biased region" description="Basic and acidic residues" evidence="16">
    <location>
        <begin position="535"/>
        <end position="544"/>
    </location>
</feature>
<evidence type="ECO:0000256" key="13">
    <source>
        <dbReference type="ARBA" id="ARBA00023186"/>
    </source>
</evidence>
<dbReference type="AlphaFoldDB" id="A0AAE0RMX4"/>
<dbReference type="PANTHER" id="PTHR11073:SF1">
    <property type="entry name" value="CALNEXIN 14D-RELATED"/>
    <property type="match status" value="1"/>
</dbReference>
<dbReference type="PROSITE" id="PS00805">
    <property type="entry name" value="CALRETICULIN_REPEAT"/>
    <property type="match status" value="1"/>
</dbReference>
<dbReference type="SUPFAM" id="SSF49899">
    <property type="entry name" value="Concanavalin A-like lectins/glucanases"/>
    <property type="match status" value="2"/>
</dbReference>
<dbReference type="GO" id="GO:0006457">
    <property type="term" value="P:protein folding"/>
    <property type="evidence" value="ECO:0007669"/>
    <property type="project" value="InterPro"/>
</dbReference>
<dbReference type="FunFam" id="2.60.120.200:FF:000430">
    <property type="entry name" value="Si:ch211-274f20.2"/>
    <property type="match status" value="1"/>
</dbReference>
<keyword evidence="8" id="KW-0106">Calcium</keyword>
<dbReference type="SUPFAM" id="SSF63887">
    <property type="entry name" value="P-domain of calnexin/calreticulin"/>
    <property type="match status" value="1"/>
</dbReference>
<accession>A0AAE0RMX4</accession>
<keyword evidence="13 15" id="KW-0143">Chaperone</keyword>
<dbReference type="PROSITE" id="PS00804">
    <property type="entry name" value="CALRETICULIN_2"/>
    <property type="match status" value="1"/>
</dbReference>
<dbReference type="EMBL" id="JAEAOA010001595">
    <property type="protein sequence ID" value="KAK3576397.1"/>
    <property type="molecule type" value="Genomic_DNA"/>
</dbReference>
<evidence type="ECO:0008006" key="19">
    <source>
        <dbReference type="Google" id="ProtNLM"/>
    </source>
</evidence>
<dbReference type="GO" id="GO:0005789">
    <property type="term" value="C:endoplasmic reticulum membrane"/>
    <property type="evidence" value="ECO:0007669"/>
    <property type="project" value="UniProtKB-SubCell"/>
</dbReference>
<feature type="chain" id="PRO_5041774476" description="Calnexin" evidence="15">
    <location>
        <begin position="25"/>
        <end position="618"/>
    </location>
</feature>
<dbReference type="GO" id="GO:0051082">
    <property type="term" value="F:unfolded protein binding"/>
    <property type="evidence" value="ECO:0007669"/>
    <property type="project" value="InterPro"/>
</dbReference>
<keyword evidence="10" id="KW-0007">Acetylation</keyword>
<feature type="compositionally biased region" description="Basic and acidic residues" evidence="16">
    <location>
        <begin position="508"/>
        <end position="526"/>
    </location>
</feature>
<evidence type="ECO:0000256" key="5">
    <source>
        <dbReference type="ARBA" id="ARBA00022729"/>
    </source>
</evidence>
<comment type="subcellular location">
    <subcellularLocation>
        <location evidence="1">Endoplasmic reticulum membrane</location>
        <topology evidence="1">Single-pass type I membrane protein</topology>
    </subcellularLocation>
</comment>
<evidence type="ECO:0000256" key="9">
    <source>
        <dbReference type="ARBA" id="ARBA00022989"/>
    </source>
</evidence>
<feature type="region of interest" description="Disordered" evidence="16">
    <location>
        <begin position="508"/>
        <end position="618"/>
    </location>
</feature>
<comment type="similarity">
    <text evidence="2 15">Belongs to the calreticulin family.</text>
</comment>
<evidence type="ECO:0000256" key="12">
    <source>
        <dbReference type="ARBA" id="ARBA00023157"/>
    </source>
</evidence>
<evidence type="ECO:0000313" key="18">
    <source>
        <dbReference type="Proteomes" id="UP001195483"/>
    </source>
</evidence>
<organism evidence="17 18">
    <name type="scientific">Potamilus streckersoni</name>
    <dbReference type="NCBI Taxonomy" id="2493646"/>
    <lineage>
        <taxon>Eukaryota</taxon>
        <taxon>Metazoa</taxon>
        <taxon>Spiralia</taxon>
        <taxon>Lophotrochozoa</taxon>
        <taxon>Mollusca</taxon>
        <taxon>Bivalvia</taxon>
        <taxon>Autobranchia</taxon>
        <taxon>Heteroconchia</taxon>
        <taxon>Palaeoheterodonta</taxon>
        <taxon>Unionida</taxon>
        <taxon>Unionoidea</taxon>
        <taxon>Unionidae</taxon>
        <taxon>Ambleminae</taxon>
        <taxon>Lampsilini</taxon>
        <taxon>Potamilus</taxon>
    </lineage>
</organism>
<keyword evidence="4 15" id="KW-0812">Transmembrane</keyword>
<dbReference type="InterPro" id="IPR018124">
    <property type="entry name" value="Calret/calnex_CS"/>
</dbReference>
<evidence type="ECO:0000256" key="15">
    <source>
        <dbReference type="RuleBase" id="RU362126"/>
    </source>
</evidence>